<name>A0A2G2V2Z7_CAPBA</name>
<dbReference type="CDD" id="cd15730">
    <property type="entry name" value="FYVE_EEA1"/>
    <property type="match status" value="1"/>
</dbReference>
<dbReference type="STRING" id="33114.A0A2G2V2Z7"/>
<gene>
    <name evidence="8" type="ORF">CQW23_33040</name>
</gene>
<feature type="compositionally biased region" description="Pro residues" evidence="6">
    <location>
        <begin position="67"/>
        <end position="77"/>
    </location>
</feature>
<feature type="domain" description="FYVE-type" evidence="7">
    <location>
        <begin position="385"/>
        <end position="445"/>
    </location>
</feature>
<dbReference type="Pfam" id="PF00657">
    <property type="entry name" value="Lipase_GDSL"/>
    <property type="match status" value="1"/>
</dbReference>
<dbReference type="EMBL" id="MLFT02000452">
    <property type="protein sequence ID" value="PHT27362.1"/>
    <property type="molecule type" value="Genomic_DNA"/>
</dbReference>
<dbReference type="GO" id="GO:0031902">
    <property type="term" value="C:late endosome membrane"/>
    <property type="evidence" value="ECO:0007669"/>
    <property type="project" value="TreeGrafter"/>
</dbReference>
<dbReference type="GO" id="GO:0000813">
    <property type="term" value="C:ESCRT I complex"/>
    <property type="evidence" value="ECO:0007669"/>
    <property type="project" value="TreeGrafter"/>
</dbReference>
<sequence length="851" mass="93385">MQQGDYPYYSYPNSGHISPAPIPNLAPSPPSYASAPPFSATYTPSSDYASYPPPYTYNNPDLLSTAPPSPPMAPAPAPVVQQPQYSFPFPSFESHGPYYPTLTPTPTPNSSYPSVYPAQNYDNSTGKFDHNGAYFDEKLDNYGNYGSRRGEFGQDSYGKRAESGYGNDGYGDGDGVYAYQGSRVEPYGARGTSSKSSTWSSSFDDFGRPIGYNSPKERSSAPAAKIVKAVPKVDTQQDVKSGVQKFRVKLLAESGGQSTQDVLCQIGLDGIRMLDPSTSRTLRIYPLDTITRCDVMDSSTLVFWSKSAVDIDPRRIRLQSNSYTTSSLLDTVTAATVQFKEMGGSIRSSESPKVAEQPTEKKKGLADWINIVKPANEEKDHWVPDEAVSKCTACGSAFNAFVRKHHCRNCGDIFCDKCTQGRTALTADENAPVVRVCDRCSAEVSRRLSSAKETVNRSSGLHSHEDLAKKLQEEMERNRRESSGSRQDRSGRMKEVACPTCTVHLQVQVPSSGSETIEWKVQLPKNVVVKAVFAFGDSIVDQGSNNYIETIVKCNFPPYGKDFNGGMPTGRFCNGKTPADLLVEELGIKEAVPSYLDPNLKSEDLKTGVSFASGGCGFDPLTATIVSAIPLSTQLTQFKEYIGKIEGLVGKEEAKYIINNSLYLVVAGSDDLANTYFTAGIRLEKDINTYTDLMVAKASEFIQELYNLGARKFGIFGIPPIGCLPSQRTLAGGPDRRCAKEYNEAAQLANTKFSIGIDSLSNKLAQSKLVFIDIYNPLLDLIVNPHKYGFEEVEKGCCGTGKIEVTILCNKFSGTCEDDTKYLFWDSYHPTEKGYRILVDEILKKDINKFF</sequence>
<dbReference type="GO" id="GO:0008270">
    <property type="term" value="F:zinc ion binding"/>
    <property type="evidence" value="ECO:0007669"/>
    <property type="project" value="UniProtKB-KW"/>
</dbReference>
<dbReference type="SMART" id="SM00064">
    <property type="entry name" value="FYVE"/>
    <property type="match status" value="1"/>
</dbReference>
<keyword evidence="9" id="KW-1185">Reference proteome</keyword>
<keyword evidence="2" id="KW-0479">Metal-binding</keyword>
<evidence type="ECO:0000256" key="4">
    <source>
        <dbReference type="ARBA" id="ARBA00022833"/>
    </source>
</evidence>
<dbReference type="PANTHER" id="PTHR46977">
    <property type="entry name" value="PROTEIN FREE1"/>
    <property type="match status" value="1"/>
</dbReference>
<comment type="similarity">
    <text evidence="1">Belongs to the 'GDSL' lipolytic enzyme family.</text>
</comment>
<dbReference type="InterPro" id="IPR011011">
    <property type="entry name" value="Znf_FYVE_PHD"/>
</dbReference>
<evidence type="ECO:0000256" key="1">
    <source>
        <dbReference type="ARBA" id="ARBA00008668"/>
    </source>
</evidence>
<dbReference type="Pfam" id="PF01363">
    <property type="entry name" value="FYVE"/>
    <property type="match status" value="1"/>
</dbReference>
<proteinExistence type="inferred from homology"/>
<dbReference type="GO" id="GO:0016788">
    <property type="term" value="F:hydrolase activity, acting on ester bonds"/>
    <property type="evidence" value="ECO:0007669"/>
    <property type="project" value="InterPro"/>
</dbReference>
<dbReference type="InterPro" id="IPR036514">
    <property type="entry name" value="SGNH_hydro_sf"/>
</dbReference>
<dbReference type="FunFam" id="3.40.50.1110:FF:000003">
    <property type="entry name" value="GDSL esterase/lipase APG"/>
    <property type="match status" value="1"/>
</dbReference>
<dbReference type="InterPro" id="IPR001087">
    <property type="entry name" value="GDSL"/>
</dbReference>
<dbReference type="AlphaFoldDB" id="A0A2G2V2Z7"/>
<dbReference type="GO" id="GO:0036258">
    <property type="term" value="P:multivesicular body assembly"/>
    <property type="evidence" value="ECO:0007669"/>
    <property type="project" value="InterPro"/>
</dbReference>
<evidence type="ECO:0000256" key="6">
    <source>
        <dbReference type="SAM" id="MobiDB-lite"/>
    </source>
</evidence>
<comment type="caution">
    <text evidence="8">The sequence shown here is derived from an EMBL/GenBank/DDBJ whole genome shotgun (WGS) entry which is preliminary data.</text>
</comment>
<evidence type="ECO:0000256" key="2">
    <source>
        <dbReference type="ARBA" id="ARBA00022723"/>
    </source>
</evidence>
<evidence type="ECO:0000259" key="7">
    <source>
        <dbReference type="PROSITE" id="PS50178"/>
    </source>
</evidence>
<dbReference type="Gene3D" id="2.30.29.30">
    <property type="entry name" value="Pleckstrin-homology domain (PH domain)/Phosphotyrosine-binding domain (PTB)"/>
    <property type="match status" value="1"/>
</dbReference>
<organism evidence="8 9">
    <name type="scientific">Capsicum baccatum</name>
    <name type="common">Peruvian pepper</name>
    <dbReference type="NCBI Taxonomy" id="33114"/>
    <lineage>
        <taxon>Eukaryota</taxon>
        <taxon>Viridiplantae</taxon>
        <taxon>Streptophyta</taxon>
        <taxon>Embryophyta</taxon>
        <taxon>Tracheophyta</taxon>
        <taxon>Spermatophyta</taxon>
        <taxon>Magnoliopsida</taxon>
        <taxon>eudicotyledons</taxon>
        <taxon>Gunneridae</taxon>
        <taxon>Pentapetalae</taxon>
        <taxon>asterids</taxon>
        <taxon>lamiids</taxon>
        <taxon>Solanales</taxon>
        <taxon>Solanaceae</taxon>
        <taxon>Solanoideae</taxon>
        <taxon>Capsiceae</taxon>
        <taxon>Capsicum</taxon>
    </lineage>
</organism>
<dbReference type="InterPro" id="IPR045893">
    <property type="entry name" value="FREE1"/>
</dbReference>
<dbReference type="CDD" id="cd01837">
    <property type="entry name" value="SGNH_plant_lipase_like"/>
    <property type="match status" value="1"/>
</dbReference>
<dbReference type="PANTHER" id="PTHR46977:SF1">
    <property type="entry name" value="PROTEIN FREE1"/>
    <property type="match status" value="1"/>
</dbReference>
<feature type="region of interest" description="Disordered" evidence="6">
    <location>
        <begin position="49"/>
        <end position="79"/>
    </location>
</feature>
<evidence type="ECO:0000256" key="3">
    <source>
        <dbReference type="ARBA" id="ARBA00022771"/>
    </source>
</evidence>
<feature type="region of interest" description="Disordered" evidence="6">
    <location>
        <begin position="473"/>
        <end position="493"/>
    </location>
</feature>
<dbReference type="Proteomes" id="UP000224567">
    <property type="component" value="Unassembled WGS sequence"/>
</dbReference>
<reference evidence="9" key="2">
    <citation type="journal article" date="2017" name="J. Anim. Genet.">
        <title>Multiple reference genome sequences of hot pepper reveal the massive evolution of plant disease resistance genes by retroduplication.</title>
        <authorList>
            <person name="Kim S."/>
            <person name="Park J."/>
            <person name="Yeom S.-I."/>
            <person name="Kim Y.-M."/>
            <person name="Seo E."/>
            <person name="Kim K.-T."/>
            <person name="Kim M.-S."/>
            <person name="Lee J.M."/>
            <person name="Cheong K."/>
            <person name="Shin H.-S."/>
            <person name="Kim S.-B."/>
            <person name="Han K."/>
            <person name="Lee J."/>
            <person name="Park M."/>
            <person name="Lee H.-A."/>
            <person name="Lee H.-Y."/>
            <person name="Lee Y."/>
            <person name="Oh S."/>
            <person name="Lee J.H."/>
            <person name="Choi E."/>
            <person name="Choi E."/>
            <person name="Lee S.E."/>
            <person name="Jeon J."/>
            <person name="Kim H."/>
            <person name="Choi G."/>
            <person name="Song H."/>
            <person name="Lee J."/>
            <person name="Lee S.-C."/>
            <person name="Kwon J.-K."/>
            <person name="Lee H.-Y."/>
            <person name="Koo N."/>
            <person name="Hong Y."/>
            <person name="Kim R.W."/>
            <person name="Kang W.-H."/>
            <person name="Huh J.H."/>
            <person name="Kang B.-C."/>
            <person name="Yang T.-J."/>
            <person name="Lee Y.-H."/>
            <person name="Bennetzen J.L."/>
            <person name="Choi D."/>
        </authorList>
    </citation>
    <scope>NUCLEOTIDE SEQUENCE [LARGE SCALE GENOMIC DNA]</scope>
    <source>
        <strain evidence="9">cv. PBC81</strain>
    </source>
</reference>
<keyword evidence="3 5" id="KW-0863">Zinc-finger</keyword>
<dbReference type="Gene3D" id="3.40.50.1110">
    <property type="entry name" value="SGNH hydrolase"/>
    <property type="match status" value="1"/>
</dbReference>
<dbReference type="SUPFAM" id="SSF57903">
    <property type="entry name" value="FYVE/PHD zinc finger"/>
    <property type="match status" value="1"/>
</dbReference>
<dbReference type="InterPro" id="IPR013083">
    <property type="entry name" value="Znf_RING/FYVE/PHD"/>
</dbReference>
<dbReference type="OrthoDB" id="1600564at2759"/>
<protein>
    <submittedName>
        <fullName evidence="8">GDSL esterase/lipase EXL1</fullName>
    </submittedName>
</protein>
<dbReference type="InterPro" id="IPR035669">
    <property type="entry name" value="SGNH_plant_lipase-like"/>
</dbReference>
<dbReference type="PROSITE" id="PS50178">
    <property type="entry name" value="ZF_FYVE"/>
    <property type="match status" value="1"/>
</dbReference>
<dbReference type="SUPFAM" id="SSF52266">
    <property type="entry name" value="SGNH hydrolase"/>
    <property type="match status" value="1"/>
</dbReference>
<reference evidence="8 9" key="1">
    <citation type="journal article" date="2017" name="Genome Biol.">
        <title>New reference genome sequences of hot pepper reveal the massive evolution of plant disease-resistance genes by retroduplication.</title>
        <authorList>
            <person name="Kim S."/>
            <person name="Park J."/>
            <person name="Yeom S.I."/>
            <person name="Kim Y.M."/>
            <person name="Seo E."/>
            <person name="Kim K.T."/>
            <person name="Kim M.S."/>
            <person name="Lee J.M."/>
            <person name="Cheong K."/>
            <person name="Shin H.S."/>
            <person name="Kim S.B."/>
            <person name="Han K."/>
            <person name="Lee J."/>
            <person name="Park M."/>
            <person name="Lee H.A."/>
            <person name="Lee H.Y."/>
            <person name="Lee Y."/>
            <person name="Oh S."/>
            <person name="Lee J.H."/>
            <person name="Choi E."/>
            <person name="Choi E."/>
            <person name="Lee S.E."/>
            <person name="Jeon J."/>
            <person name="Kim H."/>
            <person name="Choi G."/>
            <person name="Song H."/>
            <person name="Lee J."/>
            <person name="Lee S.C."/>
            <person name="Kwon J.K."/>
            <person name="Lee H.Y."/>
            <person name="Koo N."/>
            <person name="Hong Y."/>
            <person name="Kim R.W."/>
            <person name="Kang W.H."/>
            <person name="Huh J.H."/>
            <person name="Kang B.C."/>
            <person name="Yang T.J."/>
            <person name="Lee Y.H."/>
            <person name="Bennetzen J.L."/>
            <person name="Choi D."/>
        </authorList>
    </citation>
    <scope>NUCLEOTIDE SEQUENCE [LARGE SCALE GENOMIC DNA]</scope>
    <source>
        <strain evidence="9">cv. PBC81</strain>
    </source>
</reference>
<evidence type="ECO:0000313" key="8">
    <source>
        <dbReference type="EMBL" id="PHT27362.1"/>
    </source>
</evidence>
<keyword evidence="4" id="KW-0862">Zinc</keyword>
<dbReference type="GO" id="GO:0043130">
    <property type="term" value="F:ubiquitin binding"/>
    <property type="evidence" value="ECO:0007669"/>
    <property type="project" value="InterPro"/>
</dbReference>
<dbReference type="FunFam" id="3.30.40.10:FF:000312">
    <property type="entry name" value="Zinc finger, FYVE-type, endofin"/>
    <property type="match status" value="1"/>
</dbReference>
<dbReference type="InterPro" id="IPR017455">
    <property type="entry name" value="Znf_FYVE-rel"/>
</dbReference>
<accession>A0A2G2V2Z7</accession>
<dbReference type="InterPro" id="IPR011993">
    <property type="entry name" value="PH-like_dom_sf"/>
</dbReference>
<dbReference type="Gene3D" id="3.30.40.10">
    <property type="entry name" value="Zinc/RING finger domain, C3HC4 (zinc finger)"/>
    <property type="match status" value="1"/>
</dbReference>
<evidence type="ECO:0000256" key="5">
    <source>
        <dbReference type="PROSITE-ProRule" id="PRU00091"/>
    </source>
</evidence>
<dbReference type="InterPro" id="IPR000306">
    <property type="entry name" value="Znf_FYVE"/>
</dbReference>
<evidence type="ECO:0000313" key="9">
    <source>
        <dbReference type="Proteomes" id="UP000224567"/>
    </source>
</evidence>
<dbReference type="GO" id="GO:0070676">
    <property type="term" value="P:intralumenal vesicle formation"/>
    <property type="evidence" value="ECO:0007669"/>
    <property type="project" value="TreeGrafter"/>
</dbReference>